<organism evidence="1 2">
    <name type="scientific">Botryobasidium botryosum (strain FD-172 SS1)</name>
    <dbReference type="NCBI Taxonomy" id="930990"/>
    <lineage>
        <taxon>Eukaryota</taxon>
        <taxon>Fungi</taxon>
        <taxon>Dikarya</taxon>
        <taxon>Basidiomycota</taxon>
        <taxon>Agaricomycotina</taxon>
        <taxon>Agaricomycetes</taxon>
        <taxon>Cantharellales</taxon>
        <taxon>Botryobasidiaceae</taxon>
        <taxon>Botryobasidium</taxon>
    </lineage>
</organism>
<proteinExistence type="predicted"/>
<accession>A0A067MLS5</accession>
<evidence type="ECO:0000313" key="2">
    <source>
        <dbReference type="Proteomes" id="UP000027195"/>
    </source>
</evidence>
<gene>
    <name evidence="1" type="ORF">BOTBODRAFT_56798</name>
</gene>
<dbReference type="InParanoid" id="A0A067MLS5"/>
<dbReference type="HOGENOM" id="CLU_110307_0_0_1"/>
<reference evidence="2" key="1">
    <citation type="journal article" date="2014" name="Proc. Natl. Acad. Sci. U.S.A.">
        <title>Extensive sampling of basidiomycete genomes demonstrates inadequacy of the white-rot/brown-rot paradigm for wood decay fungi.</title>
        <authorList>
            <person name="Riley R."/>
            <person name="Salamov A.A."/>
            <person name="Brown D.W."/>
            <person name="Nagy L.G."/>
            <person name="Floudas D."/>
            <person name="Held B.W."/>
            <person name="Levasseur A."/>
            <person name="Lombard V."/>
            <person name="Morin E."/>
            <person name="Otillar R."/>
            <person name="Lindquist E.A."/>
            <person name="Sun H."/>
            <person name="LaButti K.M."/>
            <person name="Schmutz J."/>
            <person name="Jabbour D."/>
            <person name="Luo H."/>
            <person name="Baker S.E."/>
            <person name="Pisabarro A.G."/>
            <person name="Walton J.D."/>
            <person name="Blanchette R.A."/>
            <person name="Henrissat B."/>
            <person name="Martin F."/>
            <person name="Cullen D."/>
            <person name="Hibbett D.S."/>
            <person name="Grigoriev I.V."/>
        </authorList>
    </citation>
    <scope>NUCLEOTIDE SEQUENCE [LARGE SCALE GENOMIC DNA]</scope>
    <source>
        <strain evidence="2">FD-172 SS1</strain>
    </source>
</reference>
<dbReference type="EMBL" id="KL198050">
    <property type="protein sequence ID" value="KDQ12536.1"/>
    <property type="molecule type" value="Genomic_DNA"/>
</dbReference>
<keyword evidence="2" id="KW-1185">Reference proteome</keyword>
<dbReference type="Proteomes" id="UP000027195">
    <property type="component" value="Unassembled WGS sequence"/>
</dbReference>
<evidence type="ECO:0000313" key="1">
    <source>
        <dbReference type="EMBL" id="KDQ12536.1"/>
    </source>
</evidence>
<sequence>MSEDPDRTLPAFRFTGTRVIGAKPDGSTPAPPKPLGLHARRAPLDMAYYKDVHPKLRPSSRRVDVEDLKKIPPLPYLPNPLFPIATHFPFPPTIYCGLPITDKQIKKLLRDCNYRSFVPAFESNGVSTVAAGAISTYIRHRIDYFVDITTVLNVGGNDRILSFGDNYTLYREQRKIPTNETLQKLLELLELPAITKPKWYLCDVNYVWSAYYFPGGPF</sequence>
<protein>
    <submittedName>
        <fullName evidence="1">Uncharacterized protein</fullName>
    </submittedName>
</protein>
<dbReference type="AlphaFoldDB" id="A0A067MLS5"/>
<name>A0A067MLS5_BOTB1</name>